<dbReference type="AlphaFoldDB" id="A0A2H3BI02"/>
<accession>A0A2H3BI02</accession>
<reference evidence="2" key="1">
    <citation type="journal article" date="2017" name="Nat. Ecol. Evol.">
        <title>Genome expansion and lineage-specific genetic innovations in the forest pathogenic fungi Armillaria.</title>
        <authorList>
            <person name="Sipos G."/>
            <person name="Prasanna A.N."/>
            <person name="Walter M.C."/>
            <person name="O'Connor E."/>
            <person name="Balint B."/>
            <person name="Krizsan K."/>
            <person name="Kiss B."/>
            <person name="Hess J."/>
            <person name="Varga T."/>
            <person name="Slot J."/>
            <person name="Riley R."/>
            <person name="Boka B."/>
            <person name="Rigling D."/>
            <person name="Barry K."/>
            <person name="Lee J."/>
            <person name="Mihaltcheva S."/>
            <person name="LaButti K."/>
            <person name="Lipzen A."/>
            <person name="Waldron R."/>
            <person name="Moloney N.M."/>
            <person name="Sperisen C."/>
            <person name="Kredics L."/>
            <person name="Vagvoelgyi C."/>
            <person name="Patrignani A."/>
            <person name="Fitzpatrick D."/>
            <person name="Nagy I."/>
            <person name="Doyle S."/>
            <person name="Anderson J.B."/>
            <person name="Grigoriev I.V."/>
            <person name="Gueldener U."/>
            <person name="Muensterkoetter M."/>
            <person name="Nagy L.G."/>
        </authorList>
    </citation>
    <scope>NUCLEOTIDE SEQUENCE [LARGE SCALE GENOMIC DNA]</scope>
    <source>
        <strain evidence="2">28-4</strain>
    </source>
</reference>
<sequence length="174" mass="18679">MYKLCCSDGRLIHTYTCLMAATPAGSTCLLTTSSQAVFVLGRPNILCKPRKGGISAQHIGTYAEYPTRAPAATLLVVETCKIVLELPLFRYDLASWPSCASLTSLVLVPCGSCALLKRPPPYPPVVDGRTMLAKVISDTFGLEHDDLAGGSMRRKGYEDMSFVVAVALKFSVSS</sequence>
<dbReference type="Proteomes" id="UP000218334">
    <property type="component" value="Unassembled WGS sequence"/>
</dbReference>
<gene>
    <name evidence="1" type="ORF">ARMSODRAFT_112846</name>
</gene>
<dbReference type="EMBL" id="KZ293426">
    <property type="protein sequence ID" value="PBK70449.1"/>
    <property type="molecule type" value="Genomic_DNA"/>
</dbReference>
<evidence type="ECO:0000313" key="1">
    <source>
        <dbReference type="EMBL" id="PBK70449.1"/>
    </source>
</evidence>
<evidence type="ECO:0000313" key="2">
    <source>
        <dbReference type="Proteomes" id="UP000218334"/>
    </source>
</evidence>
<organism evidence="1 2">
    <name type="scientific">Armillaria solidipes</name>
    <dbReference type="NCBI Taxonomy" id="1076256"/>
    <lineage>
        <taxon>Eukaryota</taxon>
        <taxon>Fungi</taxon>
        <taxon>Dikarya</taxon>
        <taxon>Basidiomycota</taxon>
        <taxon>Agaricomycotina</taxon>
        <taxon>Agaricomycetes</taxon>
        <taxon>Agaricomycetidae</taxon>
        <taxon>Agaricales</taxon>
        <taxon>Marasmiineae</taxon>
        <taxon>Physalacriaceae</taxon>
        <taxon>Armillaria</taxon>
    </lineage>
</organism>
<proteinExistence type="predicted"/>
<keyword evidence="2" id="KW-1185">Reference proteome</keyword>
<name>A0A2H3BI02_9AGAR</name>
<protein>
    <submittedName>
        <fullName evidence="1">Uncharacterized protein</fullName>
    </submittedName>
</protein>